<dbReference type="Gene3D" id="4.10.430.10">
    <property type="entry name" value="Histone-like protein H-NS, C-terminal domain"/>
    <property type="match status" value="1"/>
</dbReference>
<dbReference type="Pfam" id="PF00816">
    <property type="entry name" value="Histone_HNS"/>
    <property type="match status" value="1"/>
</dbReference>
<evidence type="ECO:0000256" key="4">
    <source>
        <dbReference type="ARBA" id="ARBA00023125"/>
    </source>
</evidence>
<evidence type="ECO:0000256" key="3">
    <source>
        <dbReference type="ARBA" id="ARBA00022490"/>
    </source>
</evidence>
<comment type="subcellular location">
    <subcellularLocation>
        <location evidence="1">Cytoplasm</location>
        <location evidence="1">Nucleoid</location>
    </subcellularLocation>
</comment>
<dbReference type="EMBL" id="CP003742">
    <property type="protein sequence ID" value="AGI71615.1"/>
    <property type="molecule type" value="Genomic_DNA"/>
</dbReference>
<evidence type="ECO:0000256" key="2">
    <source>
        <dbReference type="ARBA" id="ARBA00010610"/>
    </source>
</evidence>
<gene>
    <name evidence="7" type="ORF">OA238_c14700</name>
</gene>
<dbReference type="InterPro" id="IPR037150">
    <property type="entry name" value="H-NS_C_dom_sf"/>
</dbReference>
<dbReference type="PANTHER" id="PTHR38097">
    <property type="match status" value="1"/>
</dbReference>
<evidence type="ECO:0000313" key="7">
    <source>
        <dbReference type="EMBL" id="AGI71615.1"/>
    </source>
</evidence>
<dbReference type="GO" id="GO:0003677">
    <property type="term" value="F:DNA binding"/>
    <property type="evidence" value="ECO:0007669"/>
    <property type="project" value="UniProtKB-KW"/>
</dbReference>
<keyword evidence="4" id="KW-0238">DNA-binding</keyword>
<dbReference type="HOGENOM" id="CLU_117503_1_2_5"/>
<dbReference type="RefSeq" id="WP_015494806.1">
    <property type="nucleotide sequence ID" value="NC_020908.1"/>
</dbReference>
<dbReference type="AlphaFoldDB" id="M9RP85"/>
<dbReference type="eggNOG" id="COG2916">
    <property type="taxonomic scope" value="Bacteria"/>
</dbReference>
<evidence type="ECO:0000259" key="6">
    <source>
        <dbReference type="SMART" id="SM00528"/>
    </source>
</evidence>
<dbReference type="SMART" id="SM00528">
    <property type="entry name" value="HNS"/>
    <property type="match status" value="1"/>
</dbReference>
<sequence>MTNPDLEKLSVEELKKLQKDAAKAVASFEDRKRAGVIAELEAVAQKHGYKLVDLTGGKKAKVASPAKYKHPEDSSLTWSGRGRQPNWIRDGPSTEKSLIVFAI</sequence>
<accession>M9RP85</accession>
<dbReference type="GO" id="GO:0009295">
    <property type="term" value="C:nucleoid"/>
    <property type="evidence" value="ECO:0007669"/>
    <property type="project" value="UniProtKB-SubCell"/>
</dbReference>
<reference evidence="7 8" key="1">
    <citation type="journal article" date="2013" name="PLoS ONE">
        <title>Poles Apart: Arctic and Antarctic Octadecabacter strains Share High Genome Plasticity and a New Type of Xanthorhodopsin.</title>
        <authorList>
            <person name="Vollmers J."/>
            <person name="Voget S."/>
            <person name="Dietrich S."/>
            <person name="Gollnow K."/>
            <person name="Smits M."/>
            <person name="Meyer K."/>
            <person name="Brinkhoff T."/>
            <person name="Simon M."/>
            <person name="Daniel R."/>
        </authorList>
    </citation>
    <scope>NUCLEOTIDE SEQUENCE [LARGE SCALE GENOMIC DNA]</scope>
    <source>
        <strain evidence="7 8">238</strain>
    </source>
</reference>
<evidence type="ECO:0000256" key="1">
    <source>
        <dbReference type="ARBA" id="ARBA00004453"/>
    </source>
</evidence>
<feature type="region of interest" description="Disordered" evidence="5">
    <location>
        <begin position="63"/>
        <end position="89"/>
    </location>
</feature>
<name>M9RP85_9RHOB</name>
<protein>
    <submittedName>
        <fullName evidence="7">H-NS family histone-like protein</fullName>
    </submittedName>
</protein>
<dbReference type="PANTHER" id="PTHR38097:SF2">
    <property type="entry name" value="DNA-BINDING PROTEIN STPA"/>
    <property type="match status" value="1"/>
</dbReference>
<feature type="domain" description="DNA-binding protein H-NS-like C-terminal" evidence="6">
    <location>
        <begin position="58"/>
        <end position="103"/>
    </location>
</feature>
<dbReference type="InterPro" id="IPR027444">
    <property type="entry name" value="H-NS_C_dom"/>
</dbReference>
<organism evidence="7 8">
    <name type="scientific">Octadecabacter arcticus 238</name>
    <dbReference type="NCBI Taxonomy" id="391616"/>
    <lineage>
        <taxon>Bacteria</taxon>
        <taxon>Pseudomonadati</taxon>
        <taxon>Pseudomonadota</taxon>
        <taxon>Alphaproteobacteria</taxon>
        <taxon>Rhodobacterales</taxon>
        <taxon>Roseobacteraceae</taxon>
        <taxon>Octadecabacter</taxon>
    </lineage>
</organism>
<proteinExistence type="inferred from homology"/>
<evidence type="ECO:0000256" key="5">
    <source>
        <dbReference type="SAM" id="MobiDB-lite"/>
    </source>
</evidence>
<dbReference type="KEGG" id="oar:OA238_c14700"/>
<keyword evidence="8" id="KW-1185">Reference proteome</keyword>
<dbReference type="SUPFAM" id="SSF81273">
    <property type="entry name" value="H-NS histone-like proteins"/>
    <property type="match status" value="1"/>
</dbReference>
<comment type="similarity">
    <text evidence="2">Belongs to the histone-like protein H-NS family.</text>
</comment>
<dbReference type="OrthoDB" id="5297879at2"/>
<dbReference type="STRING" id="391616.OA238_c14700"/>
<keyword evidence="3" id="KW-0963">Cytoplasm</keyword>
<dbReference type="Proteomes" id="UP000004688">
    <property type="component" value="Chromosome"/>
</dbReference>
<evidence type="ECO:0000313" key="8">
    <source>
        <dbReference type="Proteomes" id="UP000004688"/>
    </source>
</evidence>